<evidence type="ECO:0000313" key="8">
    <source>
        <dbReference type="EMBL" id="KAK6587547.1"/>
    </source>
</evidence>
<dbReference type="Gene3D" id="2.130.10.10">
    <property type="entry name" value="YVTN repeat-like/Quinoprotein amine dehydrogenase"/>
    <property type="match status" value="1"/>
</dbReference>
<dbReference type="PROSITE" id="PS50294">
    <property type="entry name" value="WD_REPEATS_REGION"/>
    <property type="match status" value="1"/>
</dbReference>
<dbReference type="PROSITE" id="PS00678">
    <property type="entry name" value="WD_REPEATS_1"/>
    <property type="match status" value="1"/>
</dbReference>
<gene>
    <name evidence="8" type="ORF">RS030_91557</name>
</gene>
<keyword evidence="9" id="KW-1185">Reference proteome</keyword>
<dbReference type="PRINTS" id="PR00320">
    <property type="entry name" value="GPROTEINBRPT"/>
</dbReference>
<dbReference type="GO" id="GO:0006325">
    <property type="term" value="P:chromatin organization"/>
    <property type="evidence" value="ECO:0007669"/>
    <property type="project" value="UniProtKB-KW"/>
</dbReference>
<proteinExistence type="predicted"/>
<dbReference type="InterPro" id="IPR022052">
    <property type="entry name" value="Histone-bd_RBBP4-like_N"/>
</dbReference>
<keyword evidence="5" id="KW-0539">Nucleus</keyword>
<dbReference type="GO" id="GO:0005634">
    <property type="term" value="C:nucleus"/>
    <property type="evidence" value="ECO:0007669"/>
    <property type="project" value="UniProtKB-SubCell"/>
</dbReference>
<dbReference type="PANTHER" id="PTHR22850">
    <property type="entry name" value="WD40 REPEAT FAMILY"/>
    <property type="match status" value="1"/>
</dbReference>
<dbReference type="AlphaFoldDB" id="A0AAV9XUK8"/>
<evidence type="ECO:0000313" key="9">
    <source>
        <dbReference type="Proteomes" id="UP001311799"/>
    </source>
</evidence>
<comment type="caution">
    <text evidence="8">The sequence shown here is derived from an EMBL/GenBank/DDBJ whole genome shotgun (WGS) entry which is preliminary data.</text>
</comment>
<evidence type="ECO:0000256" key="5">
    <source>
        <dbReference type="ARBA" id="ARBA00023242"/>
    </source>
</evidence>
<accession>A0AAV9XUK8</accession>
<dbReference type="PROSITE" id="PS50082">
    <property type="entry name" value="WD_REPEATS_2"/>
    <property type="match status" value="3"/>
</dbReference>
<dbReference type="SMART" id="SM00320">
    <property type="entry name" value="WD40"/>
    <property type="match status" value="5"/>
</dbReference>
<feature type="repeat" description="WD" evidence="6">
    <location>
        <begin position="269"/>
        <end position="311"/>
    </location>
</feature>
<dbReference type="Proteomes" id="UP001311799">
    <property type="component" value="Unassembled WGS sequence"/>
</dbReference>
<name>A0AAV9XUK8_9CRYT</name>
<feature type="domain" description="Histone-binding protein RBBP4-like N-terminal" evidence="7">
    <location>
        <begin position="22"/>
        <end position="86"/>
    </location>
</feature>
<keyword evidence="4" id="KW-0156">Chromatin regulator</keyword>
<protein>
    <recommendedName>
        <fullName evidence="7">Histone-binding protein RBBP4-like N-terminal domain-containing protein</fullName>
    </recommendedName>
</protein>
<feature type="repeat" description="WD" evidence="6">
    <location>
        <begin position="204"/>
        <end position="219"/>
    </location>
</feature>
<keyword evidence="3" id="KW-0677">Repeat</keyword>
<evidence type="ECO:0000256" key="1">
    <source>
        <dbReference type="ARBA" id="ARBA00004123"/>
    </source>
</evidence>
<dbReference type="InterPro" id="IPR001680">
    <property type="entry name" value="WD40_rpt"/>
</dbReference>
<comment type="subcellular location">
    <subcellularLocation>
        <location evidence="1">Nucleus</location>
    </subcellularLocation>
</comment>
<evidence type="ECO:0000256" key="2">
    <source>
        <dbReference type="ARBA" id="ARBA00022574"/>
    </source>
</evidence>
<dbReference type="InterPro" id="IPR050459">
    <property type="entry name" value="WD_repeat_RBAP46/RBAP48/MSI1"/>
</dbReference>
<evidence type="ECO:0000259" key="7">
    <source>
        <dbReference type="Pfam" id="PF12265"/>
    </source>
</evidence>
<keyword evidence="2 6" id="KW-0853">WD repeat</keyword>
<dbReference type="InterPro" id="IPR036322">
    <property type="entry name" value="WD40_repeat_dom_sf"/>
</dbReference>
<evidence type="ECO:0000256" key="6">
    <source>
        <dbReference type="PROSITE-ProRule" id="PRU00221"/>
    </source>
</evidence>
<dbReference type="SUPFAM" id="SSF50978">
    <property type="entry name" value="WD40 repeat-like"/>
    <property type="match status" value="1"/>
</dbReference>
<dbReference type="InterPro" id="IPR020472">
    <property type="entry name" value="WD40_PAC1"/>
</dbReference>
<dbReference type="Pfam" id="PF00400">
    <property type="entry name" value="WD40"/>
    <property type="match status" value="4"/>
</dbReference>
<dbReference type="InterPro" id="IPR015943">
    <property type="entry name" value="WD40/YVTN_repeat-like_dom_sf"/>
</dbReference>
<feature type="repeat" description="WD" evidence="6">
    <location>
        <begin position="432"/>
        <end position="470"/>
    </location>
</feature>
<dbReference type="Pfam" id="PF12265">
    <property type="entry name" value="CAF1C_H4-bd"/>
    <property type="match status" value="1"/>
</dbReference>
<evidence type="ECO:0000256" key="4">
    <source>
        <dbReference type="ARBA" id="ARBA00022853"/>
    </source>
</evidence>
<reference evidence="8 9" key="1">
    <citation type="submission" date="2023-10" db="EMBL/GenBank/DDBJ databases">
        <title>Comparative genomics analysis reveals potential genetic determinants of host preference in Cryptosporidium xiaoi.</title>
        <authorList>
            <person name="Xiao L."/>
            <person name="Li J."/>
        </authorList>
    </citation>
    <scope>NUCLEOTIDE SEQUENCE [LARGE SCALE GENOMIC DNA]</scope>
    <source>
        <strain evidence="8 9">52996</strain>
    </source>
</reference>
<sequence length="484" mass="55112">MQNITTDNLLGSNTMEDEGHYYWRKNCPYLYDMMLSYTLEWPTLTLDWLPNSYKSPDGSYSVHKIVYGTHTSGQEPNYLVIAEVHLCDLESNNDLMNNESFAEYSYNPDNSNNSCVQFEIKAKLNHPGEVNKAIHMPAHPFIITTRTINGDILIFDYSKHESFPTDEFCHPQLLLRGHKSEGYAMDWECGKCNSESDKSDVSRLVSGGSDKTIYLWDLNGKTDSVLNSNIRNSFVYSPKNILEKNDVNDDHECSIPELFPPVLEPVYTYNWHKSDVNDLKWHPSCRFLFSSVSDDNCLAFWDTRSSENSSFNTKPVLFKETNSKINCISFNEFLPTVFATGDVEGIVNIWDSRNLSKSIFELEFHSQKPIVSLEWSKWTPNILSSGGVDGRVVVWDIFGDTNNKQVGQNECDKSKLNANDDSSAESKAIFIHYGHTAPITGLVWNPNDHGDSLLMASSSEDNTIQFWQFSDLYLKGLSDKENTL</sequence>
<dbReference type="InterPro" id="IPR019775">
    <property type="entry name" value="WD40_repeat_CS"/>
</dbReference>
<organism evidence="8 9">
    <name type="scientific">Cryptosporidium xiaoi</name>
    <dbReference type="NCBI Taxonomy" id="659607"/>
    <lineage>
        <taxon>Eukaryota</taxon>
        <taxon>Sar</taxon>
        <taxon>Alveolata</taxon>
        <taxon>Apicomplexa</taxon>
        <taxon>Conoidasida</taxon>
        <taxon>Coccidia</taxon>
        <taxon>Eucoccidiorida</taxon>
        <taxon>Eimeriorina</taxon>
        <taxon>Cryptosporidiidae</taxon>
        <taxon>Cryptosporidium</taxon>
    </lineage>
</organism>
<evidence type="ECO:0000256" key="3">
    <source>
        <dbReference type="ARBA" id="ARBA00022737"/>
    </source>
</evidence>
<dbReference type="EMBL" id="JAWDEY010000037">
    <property type="protein sequence ID" value="KAK6587547.1"/>
    <property type="molecule type" value="Genomic_DNA"/>
</dbReference>